<dbReference type="RefSeq" id="XP_021881547.1">
    <property type="nucleotide sequence ID" value="XM_022029388.1"/>
</dbReference>
<feature type="compositionally biased region" description="Polar residues" evidence="1">
    <location>
        <begin position="131"/>
        <end position="143"/>
    </location>
</feature>
<evidence type="ECO:0000313" key="3">
    <source>
        <dbReference type="Proteomes" id="UP000193648"/>
    </source>
</evidence>
<reference evidence="2 3" key="1">
    <citation type="submission" date="2016-07" db="EMBL/GenBank/DDBJ databases">
        <title>Pervasive Adenine N6-methylation of Active Genes in Fungi.</title>
        <authorList>
            <consortium name="DOE Joint Genome Institute"/>
            <person name="Mondo S.J."/>
            <person name="Dannebaum R.O."/>
            <person name="Kuo R.C."/>
            <person name="Labutti K."/>
            <person name="Haridas S."/>
            <person name="Kuo A."/>
            <person name="Salamov A."/>
            <person name="Ahrendt S.R."/>
            <person name="Lipzen A."/>
            <person name="Sullivan W."/>
            <person name="Andreopoulos W.B."/>
            <person name="Clum A."/>
            <person name="Lindquist E."/>
            <person name="Daum C."/>
            <person name="Ramamoorthy G.K."/>
            <person name="Gryganskyi A."/>
            <person name="Culley D."/>
            <person name="Magnuson J.K."/>
            <person name="James T.Y."/>
            <person name="O'Malley M.A."/>
            <person name="Stajich J.E."/>
            <person name="Spatafora J.W."/>
            <person name="Visel A."/>
            <person name="Grigoriev I.V."/>
        </authorList>
    </citation>
    <scope>NUCLEOTIDE SEQUENCE [LARGE SCALE GENOMIC DNA]</scope>
    <source>
        <strain evidence="2 3">NRRL 3116</strain>
    </source>
</reference>
<feature type="compositionally biased region" description="Low complexity" evidence="1">
    <location>
        <begin position="181"/>
        <end position="190"/>
    </location>
</feature>
<sequence length="394" mass="44830">MPKAHMNFSKEELHWIRNEDKISPEIYFKKFRSGALKSHEEHQRYSRLLGIGGFTEEELGKLRNAFESWKINKAAQFWMDRSSRDSQIRTAAVLVKGSEAFASGSINRNKWDELDAQDEEQVSRKRPQEIFRNSNKLSKSQRSYAAETGLKENKYVGHSDTYTEVDGSSPQIDEQIPSSDTAATTTTAPTKLDKVMIASTAAPRTKNAKKQSEDEIEAELSKRRRVSFGSTVSTTTTTSGSLYSYHGSETSSESDRLLTALSDSVINFIFLLESENQIWGLQGEVQDHVWESMWDSVGKKKINNFKSTMIIECHKWAALAASNNFDEYSKLLRSNPPCFPLLHQALLQLISSQQLWTFPSLENEATFIRYLIDPCLNVTFGSIKHTSSKWYVMF</sequence>
<feature type="region of interest" description="Disordered" evidence="1">
    <location>
        <begin position="117"/>
        <end position="221"/>
    </location>
</feature>
<accession>A0A1Y2GN66</accession>
<dbReference type="AlphaFoldDB" id="A0A1Y2GN66"/>
<protein>
    <submittedName>
        <fullName evidence="2">Uncharacterized protein</fullName>
    </submittedName>
</protein>
<name>A0A1Y2GN66_9FUNG</name>
<gene>
    <name evidence="2" type="ORF">BCR41DRAFT_405983</name>
</gene>
<dbReference type="EMBL" id="MCFF01000018">
    <property type="protein sequence ID" value="ORZ16200.1"/>
    <property type="molecule type" value="Genomic_DNA"/>
</dbReference>
<dbReference type="OrthoDB" id="2445449at2759"/>
<dbReference type="InParanoid" id="A0A1Y2GN66"/>
<feature type="compositionally biased region" description="Polar residues" evidence="1">
    <location>
        <begin position="160"/>
        <end position="180"/>
    </location>
</feature>
<evidence type="ECO:0000256" key="1">
    <source>
        <dbReference type="SAM" id="MobiDB-lite"/>
    </source>
</evidence>
<organism evidence="2 3">
    <name type="scientific">Lobosporangium transversale</name>
    <dbReference type="NCBI Taxonomy" id="64571"/>
    <lineage>
        <taxon>Eukaryota</taxon>
        <taxon>Fungi</taxon>
        <taxon>Fungi incertae sedis</taxon>
        <taxon>Mucoromycota</taxon>
        <taxon>Mortierellomycotina</taxon>
        <taxon>Mortierellomycetes</taxon>
        <taxon>Mortierellales</taxon>
        <taxon>Mortierellaceae</taxon>
        <taxon>Lobosporangium</taxon>
    </lineage>
</organism>
<keyword evidence="3" id="KW-1185">Reference proteome</keyword>
<dbReference type="GeneID" id="33571231"/>
<dbReference type="Proteomes" id="UP000193648">
    <property type="component" value="Unassembled WGS sequence"/>
</dbReference>
<proteinExistence type="predicted"/>
<evidence type="ECO:0000313" key="2">
    <source>
        <dbReference type="EMBL" id="ORZ16200.1"/>
    </source>
</evidence>
<comment type="caution">
    <text evidence="2">The sequence shown here is derived from an EMBL/GenBank/DDBJ whole genome shotgun (WGS) entry which is preliminary data.</text>
</comment>